<dbReference type="PROSITE" id="PS51833">
    <property type="entry name" value="HDOD"/>
    <property type="match status" value="1"/>
</dbReference>
<comment type="caution">
    <text evidence="2">The sequence shown here is derived from an EMBL/GenBank/DDBJ whole genome shotgun (WGS) entry which is preliminary data.</text>
</comment>
<organism evidence="2 3">
    <name type="scientific">Roseateles paludis</name>
    <dbReference type="NCBI Taxonomy" id="3145238"/>
    <lineage>
        <taxon>Bacteria</taxon>
        <taxon>Pseudomonadati</taxon>
        <taxon>Pseudomonadota</taxon>
        <taxon>Betaproteobacteria</taxon>
        <taxon>Burkholderiales</taxon>
        <taxon>Sphaerotilaceae</taxon>
        <taxon>Roseateles</taxon>
    </lineage>
</organism>
<dbReference type="Proteomes" id="UP001495147">
    <property type="component" value="Unassembled WGS sequence"/>
</dbReference>
<name>A0ABV0G6W1_9BURK</name>
<dbReference type="PANTHER" id="PTHR33525">
    <property type="match status" value="1"/>
</dbReference>
<dbReference type="EMBL" id="JBDPZD010000007">
    <property type="protein sequence ID" value="MEO3693459.1"/>
    <property type="molecule type" value="Genomic_DNA"/>
</dbReference>
<dbReference type="InterPro" id="IPR013976">
    <property type="entry name" value="HDOD"/>
</dbReference>
<proteinExistence type="predicted"/>
<accession>A0ABV0G6W1</accession>
<dbReference type="InterPro" id="IPR052340">
    <property type="entry name" value="RNase_Y/CdgJ"/>
</dbReference>
<dbReference type="Pfam" id="PF08668">
    <property type="entry name" value="HDOD"/>
    <property type="match status" value="1"/>
</dbReference>
<feature type="domain" description="HDOD" evidence="1">
    <location>
        <begin position="194"/>
        <end position="380"/>
    </location>
</feature>
<sequence length="396" mass="42496">MSDNVPAALGQAILGSVALGYAPVIDRQRNILATRLTLAPLRAEAGLDHAATLPALSAVWPKGGELLSPKSEALLAELLTHPPAEPVQIEVPAFVAADEARAEALLALKAAGHTLVLAGLPNAPLAPAVASAFKHVTLDPSQAAAAPAGVQVMHTGVQGMDAIEASFKAGAVAVIGWPMDGAYNAAPASGKTEIAADLQVIVELMSRVDQGDDIERLEQTLKRDPSLAFKLLRYLNSAAFGLPVEVTSFRHAIMLLGYARLKRWLALLLTTASKDHNMRPIMFGALRRGLLLEELAQSFEEREMRDEMFICGLFSLLDHMLKQPFEKLLQSIPMPERVRQALVDETGPYQPYLELVHAIEAGSLFDIRSSCDSLMLAAGELNAAILRALYKASQIE</sequence>
<dbReference type="Gene3D" id="1.10.3210.10">
    <property type="entry name" value="Hypothetical protein af1432"/>
    <property type="match status" value="1"/>
</dbReference>
<evidence type="ECO:0000313" key="2">
    <source>
        <dbReference type="EMBL" id="MEO3693459.1"/>
    </source>
</evidence>
<keyword evidence="3" id="KW-1185">Reference proteome</keyword>
<protein>
    <submittedName>
        <fullName evidence="2">HDOD domain-containing protein</fullName>
    </submittedName>
</protein>
<gene>
    <name evidence="2" type="ORF">ABDJ85_18450</name>
</gene>
<dbReference type="PANTHER" id="PTHR33525:SF4">
    <property type="entry name" value="CYCLIC DI-GMP PHOSPHODIESTERASE CDGJ"/>
    <property type="match status" value="1"/>
</dbReference>
<dbReference type="SUPFAM" id="SSF109604">
    <property type="entry name" value="HD-domain/PDEase-like"/>
    <property type="match status" value="1"/>
</dbReference>
<dbReference type="RefSeq" id="WP_347706274.1">
    <property type="nucleotide sequence ID" value="NZ_JBDPZD010000007.1"/>
</dbReference>
<evidence type="ECO:0000259" key="1">
    <source>
        <dbReference type="PROSITE" id="PS51833"/>
    </source>
</evidence>
<reference evidence="2 3" key="1">
    <citation type="submission" date="2024-05" db="EMBL/GenBank/DDBJ databases">
        <title>Roseateles sp. DJS-2-20 16S ribosomal RNA gene Genome sequencing and assembly.</title>
        <authorList>
            <person name="Woo H."/>
        </authorList>
    </citation>
    <scope>NUCLEOTIDE SEQUENCE [LARGE SCALE GENOMIC DNA]</scope>
    <source>
        <strain evidence="2 3">DJS-2-20</strain>
    </source>
</reference>
<evidence type="ECO:0000313" key="3">
    <source>
        <dbReference type="Proteomes" id="UP001495147"/>
    </source>
</evidence>